<sequence length="220" mass="22536">MRSDGLSTVLESLLADRRVVAATLVDVGSGFLLDACTRDADLADLELLGAAHADLARAGSVLAPGGDGGGGLVVETADGRVHVLREVPDPHGDRIVLAAVVRGPARVVARVRQRLADVPVEALTAGPTLQRRPVDGRWDLTPAAPIAPAVPPEGLPGLDPIPTTGDGAAWAPRAEPAPWATAMTPVPTEQPGADRPEERADPDADTDPSSGTTAEVSTHP</sequence>
<proteinExistence type="predicted"/>
<evidence type="ECO:0000313" key="3">
    <source>
        <dbReference type="Proteomes" id="UP000535890"/>
    </source>
</evidence>
<protein>
    <submittedName>
        <fullName evidence="2">Uncharacterized protein</fullName>
    </submittedName>
</protein>
<dbReference type="EMBL" id="JACCBN010000001">
    <property type="protein sequence ID" value="NYD34293.1"/>
    <property type="molecule type" value="Genomic_DNA"/>
</dbReference>
<feature type="compositionally biased region" description="Basic and acidic residues" evidence="1">
    <location>
        <begin position="192"/>
        <end position="202"/>
    </location>
</feature>
<dbReference type="AlphaFoldDB" id="A0A7Y9DRU5"/>
<dbReference type="Proteomes" id="UP000535890">
    <property type="component" value="Unassembled WGS sequence"/>
</dbReference>
<comment type="caution">
    <text evidence="2">The sequence shown here is derived from an EMBL/GenBank/DDBJ whole genome shotgun (WGS) entry which is preliminary data.</text>
</comment>
<gene>
    <name evidence="2" type="ORF">BJ983_000395</name>
</gene>
<organism evidence="2 3">
    <name type="scientific">Actinomycetospora corticicola</name>
    <dbReference type="NCBI Taxonomy" id="663602"/>
    <lineage>
        <taxon>Bacteria</taxon>
        <taxon>Bacillati</taxon>
        <taxon>Actinomycetota</taxon>
        <taxon>Actinomycetes</taxon>
        <taxon>Pseudonocardiales</taxon>
        <taxon>Pseudonocardiaceae</taxon>
        <taxon>Actinomycetospora</taxon>
    </lineage>
</organism>
<keyword evidence="3" id="KW-1185">Reference proteome</keyword>
<feature type="compositionally biased region" description="Low complexity" evidence="1">
    <location>
        <begin position="168"/>
        <end position="182"/>
    </location>
</feature>
<evidence type="ECO:0000313" key="2">
    <source>
        <dbReference type="EMBL" id="NYD34293.1"/>
    </source>
</evidence>
<dbReference type="RefSeq" id="WP_179792253.1">
    <property type="nucleotide sequence ID" value="NZ_BAABHP010000030.1"/>
</dbReference>
<feature type="compositionally biased region" description="Polar residues" evidence="1">
    <location>
        <begin position="207"/>
        <end position="220"/>
    </location>
</feature>
<reference evidence="2 3" key="1">
    <citation type="submission" date="2020-07" db="EMBL/GenBank/DDBJ databases">
        <title>Sequencing the genomes of 1000 actinobacteria strains.</title>
        <authorList>
            <person name="Klenk H.-P."/>
        </authorList>
    </citation>
    <scope>NUCLEOTIDE SEQUENCE [LARGE SCALE GENOMIC DNA]</scope>
    <source>
        <strain evidence="2 3">DSM 45772</strain>
    </source>
</reference>
<name>A0A7Y9DRU5_9PSEU</name>
<feature type="region of interest" description="Disordered" evidence="1">
    <location>
        <begin position="131"/>
        <end position="220"/>
    </location>
</feature>
<evidence type="ECO:0000256" key="1">
    <source>
        <dbReference type="SAM" id="MobiDB-lite"/>
    </source>
</evidence>
<accession>A0A7Y9DRU5</accession>